<dbReference type="Proteomes" id="UP000095286">
    <property type="component" value="Unplaced"/>
</dbReference>
<accession>A0AC35TRE0</accession>
<evidence type="ECO:0000313" key="2">
    <source>
        <dbReference type="WBParaSite" id="RSKR_0000341800.1"/>
    </source>
</evidence>
<proteinExistence type="predicted"/>
<name>A0AC35TRE0_9BILA</name>
<reference evidence="2" key="1">
    <citation type="submission" date="2016-11" db="UniProtKB">
        <authorList>
            <consortium name="WormBaseParasite"/>
        </authorList>
    </citation>
    <scope>IDENTIFICATION</scope>
    <source>
        <strain evidence="2">KR3021</strain>
    </source>
</reference>
<protein>
    <submittedName>
        <fullName evidence="2">Prefoldin subunit 4</fullName>
    </submittedName>
</protein>
<sequence length="126" mass="14246">MEGGQNLKVSKADQDMINRYARGYAKMQEIKKEVGAYTNEIENCEEAENEVMLLDDEDSKAIPMKIGEAFIHMDSEEVDEQLKDATTQAKLNLSIKQKALDKLVVELEGLKKTLYSKFGEAINLDE</sequence>
<organism evidence="1 2">
    <name type="scientific">Rhabditophanes sp. KR3021</name>
    <dbReference type="NCBI Taxonomy" id="114890"/>
    <lineage>
        <taxon>Eukaryota</taxon>
        <taxon>Metazoa</taxon>
        <taxon>Ecdysozoa</taxon>
        <taxon>Nematoda</taxon>
        <taxon>Chromadorea</taxon>
        <taxon>Rhabditida</taxon>
        <taxon>Tylenchina</taxon>
        <taxon>Panagrolaimomorpha</taxon>
        <taxon>Strongyloidoidea</taxon>
        <taxon>Alloionematidae</taxon>
        <taxon>Rhabditophanes</taxon>
    </lineage>
</organism>
<dbReference type="WBParaSite" id="RSKR_0000341800.1">
    <property type="protein sequence ID" value="RSKR_0000341800.1"/>
    <property type="gene ID" value="RSKR_0000341800"/>
</dbReference>
<evidence type="ECO:0000313" key="1">
    <source>
        <dbReference type="Proteomes" id="UP000095286"/>
    </source>
</evidence>